<evidence type="ECO:0000259" key="7">
    <source>
        <dbReference type="Pfam" id="PF00588"/>
    </source>
</evidence>
<gene>
    <name evidence="6" type="primary">trmL</name>
    <name evidence="8" type="ORF">NBZ79_05030</name>
</gene>
<keyword evidence="2 6" id="KW-0489">Methyltransferase</keyword>
<evidence type="ECO:0000313" key="8">
    <source>
        <dbReference type="EMBL" id="USG62342.1"/>
    </source>
</evidence>
<sequence>MRLALYQPDIAPNVGTLLRLGACLGVPVDIIEPCGFPFGAKDLRRSVMDYADAVDVTRHTSWEKFTNSLSDQRIILLSTKSASPYSDFSFRDSDILLLGQESAGVPREIHESADHRVVIPMAAGMRSINVAIAAAMVLGEGLRQTEQFPPSPDGAQ</sequence>
<dbReference type="InterPro" id="IPR029026">
    <property type="entry name" value="tRNA_m1G_MTases_N"/>
</dbReference>
<comment type="similarity">
    <text evidence="6">Belongs to the class IV-like SAM-binding methyltransferase superfamily. RNA methyltransferase TrmH family. TrmL subfamily.</text>
</comment>
<dbReference type="PIRSF" id="PIRSF029256">
    <property type="entry name" value="SpoU_TrmH_prd"/>
    <property type="match status" value="1"/>
</dbReference>
<proteinExistence type="inferred from homology"/>
<dbReference type="EC" id="2.1.1.207" evidence="6"/>
<name>A0ABY4W8U0_9PROT</name>
<feature type="binding site" evidence="6">
    <location>
        <position position="127"/>
    </location>
    <ligand>
        <name>S-adenosyl-L-methionine</name>
        <dbReference type="ChEBI" id="CHEBI:59789"/>
    </ligand>
</feature>
<comment type="subunit">
    <text evidence="6">Homodimer.</text>
</comment>
<dbReference type="Pfam" id="PF00588">
    <property type="entry name" value="SpoU_methylase"/>
    <property type="match status" value="1"/>
</dbReference>
<evidence type="ECO:0000256" key="2">
    <source>
        <dbReference type="ARBA" id="ARBA00022603"/>
    </source>
</evidence>
<dbReference type="Gene3D" id="3.40.1280.10">
    <property type="match status" value="1"/>
</dbReference>
<protein>
    <recommendedName>
        <fullName evidence="6">tRNA (cytidine(34)-2'-O)-methyltransferase</fullName>
        <ecNumber evidence="6">2.1.1.207</ecNumber>
    </recommendedName>
    <alternativeName>
        <fullName evidence="6">tRNA (cytidine/uridine-2'-O-)-methyltransferase TrmL</fullName>
    </alternativeName>
</protein>
<comment type="function">
    <text evidence="6">Methylates the ribose at the nucleotide 34 wobble position in the two leucyl isoacceptors tRNA(Leu)(CmAA) and tRNA(Leu)(cmnm5UmAA). Catalyzes the methyl transfer from S-adenosyl-L-methionine to the 2'-OH of the wobble nucleotide.</text>
</comment>
<feature type="domain" description="tRNA/rRNA methyltransferase SpoU type" evidence="7">
    <location>
        <begin position="2"/>
        <end position="138"/>
    </location>
</feature>
<evidence type="ECO:0000256" key="1">
    <source>
        <dbReference type="ARBA" id="ARBA00022490"/>
    </source>
</evidence>
<comment type="catalytic activity">
    <reaction evidence="6">
        <text>cytidine(34) in tRNA + S-adenosyl-L-methionine = 2'-O-methylcytidine(34) in tRNA + S-adenosyl-L-homocysteine + H(+)</text>
        <dbReference type="Rhea" id="RHEA:43084"/>
        <dbReference type="Rhea" id="RHEA-COMP:10331"/>
        <dbReference type="Rhea" id="RHEA-COMP:10332"/>
        <dbReference type="ChEBI" id="CHEBI:15378"/>
        <dbReference type="ChEBI" id="CHEBI:57856"/>
        <dbReference type="ChEBI" id="CHEBI:59789"/>
        <dbReference type="ChEBI" id="CHEBI:74495"/>
        <dbReference type="ChEBI" id="CHEBI:82748"/>
        <dbReference type="EC" id="2.1.1.207"/>
    </reaction>
</comment>
<dbReference type="RefSeq" id="WP_251936028.1">
    <property type="nucleotide sequence ID" value="NZ_CP098747.1"/>
</dbReference>
<organism evidence="8 9">
    <name type="scientific">Sneathiella marina</name>
    <dbReference type="NCBI Taxonomy" id="2950108"/>
    <lineage>
        <taxon>Bacteria</taxon>
        <taxon>Pseudomonadati</taxon>
        <taxon>Pseudomonadota</taxon>
        <taxon>Alphaproteobacteria</taxon>
        <taxon>Sneathiellales</taxon>
        <taxon>Sneathiellaceae</taxon>
        <taxon>Sneathiella</taxon>
    </lineage>
</organism>
<keyword evidence="3 6" id="KW-0808">Transferase</keyword>
<feature type="binding site" evidence="6">
    <location>
        <position position="119"/>
    </location>
    <ligand>
        <name>S-adenosyl-L-methionine</name>
        <dbReference type="ChEBI" id="CHEBI:59789"/>
    </ligand>
</feature>
<evidence type="ECO:0000256" key="3">
    <source>
        <dbReference type="ARBA" id="ARBA00022679"/>
    </source>
</evidence>
<feature type="binding site" evidence="6">
    <location>
        <position position="77"/>
    </location>
    <ligand>
        <name>S-adenosyl-L-methionine</name>
        <dbReference type="ChEBI" id="CHEBI:59789"/>
    </ligand>
</feature>
<dbReference type="EMBL" id="CP098747">
    <property type="protein sequence ID" value="USG62342.1"/>
    <property type="molecule type" value="Genomic_DNA"/>
</dbReference>
<keyword evidence="5 6" id="KW-0819">tRNA processing</keyword>
<dbReference type="SUPFAM" id="SSF75217">
    <property type="entry name" value="alpha/beta knot"/>
    <property type="match status" value="1"/>
</dbReference>
<keyword evidence="4 6" id="KW-0949">S-adenosyl-L-methionine</keyword>
<feature type="binding site" evidence="6">
    <location>
        <position position="99"/>
    </location>
    <ligand>
        <name>S-adenosyl-L-methionine</name>
        <dbReference type="ChEBI" id="CHEBI:59789"/>
    </ligand>
</feature>
<keyword evidence="1 6" id="KW-0963">Cytoplasm</keyword>
<dbReference type="HAMAP" id="MF_01885">
    <property type="entry name" value="tRNA_methyltr_TrmL"/>
    <property type="match status" value="1"/>
</dbReference>
<evidence type="ECO:0000256" key="5">
    <source>
        <dbReference type="ARBA" id="ARBA00022694"/>
    </source>
</evidence>
<reference evidence="8" key="1">
    <citation type="submission" date="2022-06" db="EMBL/GenBank/DDBJ databases">
        <title>Sneathiella actinostolidae sp. nov., isolated from a sea anemonein the Western Pacific Ocean.</title>
        <authorList>
            <person name="Wei M.J."/>
        </authorList>
    </citation>
    <scope>NUCLEOTIDE SEQUENCE</scope>
    <source>
        <strain evidence="8">PHK-P5</strain>
    </source>
</reference>
<dbReference type="InterPro" id="IPR016914">
    <property type="entry name" value="TrmL"/>
</dbReference>
<dbReference type="PANTHER" id="PTHR42971:SF1">
    <property type="entry name" value="TRNA (CYTIDINE(34)-2'-O)-METHYLTRANSFERASE"/>
    <property type="match status" value="1"/>
</dbReference>
<evidence type="ECO:0000313" key="9">
    <source>
        <dbReference type="Proteomes" id="UP001056291"/>
    </source>
</evidence>
<dbReference type="InterPro" id="IPR029028">
    <property type="entry name" value="Alpha/beta_knot_MTases"/>
</dbReference>
<dbReference type="PANTHER" id="PTHR42971">
    <property type="entry name" value="TRNA (CYTIDINE(34)-2'-O)-METHYLTRANSFERASE"/>
    <property type="match status" value="1"/>
</dbReference>
<evidence type="ECO:0000256" key="6">
    <source>
        <dbReference type="HAMAP-Rule" id="MF_01885"/>
    </source>
</evidence>
<dbReference type="CDD" id="cd18094">
    <property type="entry name" value="SpoU-like_TrmL"/>
    <property type="match status" value="1"/>
</dbReference>
<comment type="catalytic activity">
    <reaction evidence="6">
        <text>5-carboxymethylaminomethyluridine(34) in tRNA(Leu) + S-adenosyl-L-methionine = 5-carboxymethylaminomethyl-2'-O-methyluridine(34) in tRNA(Leu) + S-adenosyl-L-homocysteine + H(+)</text>
        <dbReference type="Rhea" id="RHEA:43088"/>
        <dbReference type="Rhea" id="RHEA-COMP:10333"/>
        <dbReference type="Rhea" id="RHEA-COMP:10334"/>
        <dbReference type="ChEBI" id="CHEBI:15378"/>
        <dbReference type="ChEBI" id="CHEBI:57856"/>
        <dbReference type="ChEBI" id="CHEBI:59789"/>
        <dbReference type="ChEBI" id="CHEBI:74508"/>
        <dbReference type="ChEBI" id="CHEBI:74511"/>
        <dbReference type="EC" id="2.1.1.207"/>
    </reaction>
</comment>
<dbReference type="InterPro" id="IPR001537">
    <property type="entry name" value="SpoU_MeTrfase"/>
</dbReference>
<comment type="subcellular location">
    <subcellularLocation>
        <location evidence="6">Cytoplasm</location>
    </subcellularLocation>
</comment>
<keyword evidence="9" id="KW-1185">Reference proteome</keyword>
<accession>A0ABY4W8U0</accession>
<evidence type="ECO:0000256" key="4">
    <source>
        <dbReference type="ARBA" id="ARBA00022691"/>
    </source>
</evidence>
<dbReference type="Proteomes" id="UP001056291">
    <property type="component" value="Chromosome"/>
</dbReference>